<dbReference type="AlphaFoldDB" id="A0A2T7E6N4"/>
<accession>A0A2T7E6N4</accession>
<gene>
    <name evidence="2" type="ORF">GQ55_3G071900</name>
</gene>
<proteinExistence type="predicted"/>
<dbReference type="Proteomes" id="UP000244336">
    <property type="component" value="Chromosome 3"/>
</dbReference>
<dbReference type="Gramene" id="PUZ63490">
    <property type="protein sequence ID" value="PUZ63490"/>
    <property type="gene ID" value="GQ55_3G071900"/>
</dbReference>
<evidence type="ECO:0000313" key="3">
    <source>
        <dbReference type="Proteomes" id="UP000244336"/>
    </source>
</evidence>
<dbReference type="EMBL" id="CM009751">
    <property type="protein sequence ID" value="PUZ63490.1"/>
    <property type="molecule type" value="Genomic_DNA"/>
</dbReference>
<protein>
    <submittedName>
        <fullName evidence="2">Uncharacterized protein</fullName>
    </submittedName>
</protein>
<keyword evidence="3" id="KW-1185">Reference proteome</keyword>
<reference evidence="2 3" key="1">
    <citation type="submission" date="2018-04" db="EMBL/GenBank/DDBJ databases">
        <title>WGS assembly of Panicum hallii var. hallii HAL2.</title>
        <authorList>
            <person name="Lovell J."/>
            <person name="Jenkins J."/>
            <person name="Lowry D."/>
            <person name="Mamidi S."/>
            <person name="Sreedasyam A."/>
            <person name="Weng X."/>
            <person name="Barry K."/>
            <person name="Bonette J."/>
            <person name="Campitelli B."/>
            <person name="Daum C."/>
            <person name="Gordon S."/>
            <person name="Gould B."/>
            <person name="Lipzen A."/>
            <person name="MacQueen A."/>
            <person name="Palacio-Mejia J."/>
            <person name="Plott C."/>
            <person name="Shakirov E."/>
            <person name="Shu S."/>
            <person name="Yoshinaga Y."/>
            <person name="Zane M."/>
            <person name="Rokhsar D."/>
            <person name="Grimwood J."/>
            <person name="Schmutz J."/>
            <person name="Juenger T."/>
        </authorList>
    </citation>
    <scope>NUCLEOTIDE SEQUENCE [LARGE SCALE GENOMIC DNA]</scope>
    <source>
        <strain evidence="3">cv. HAL2</strain>
    </source>
</reference>
<sequence>MVGSCKNRGYRCPSFIVIPTTDQFLLRDGAPRPQDGGSNHKPPRRMDDQDAPSTSR</sequence>
<evidence type="ECO:0000256" key="1">
    <source>
        <dbReference type="SAM" id="MobiDB-lite"/>
    </source>
</evidence>
<organism evidence="2 3">
    <name type="scientific">Panicum hallii var. hallii</name>
    <dbReference type="NCBI Taxonomy" id="1504633"/>
    <lineage>
        <taxon>Eukaryota</taxon>
        <taxon>Viridiplantae</taxon>
        <taxon>Streptophyta</taxon>
        <taxon>Embryophyta</taxon>
        <taxon>Tracheophyta</taxon>
        <taxon>Spermatophyta</taxon>
        <taxon>Magnoliopsida</taxon>
        <taxon>Liliopsida</taxon>
        <taxon>Poales</taxon>
        <taxon>Poaceae</taxon>
        <taxon>PACMAD clade</taxon>
        <taxon>Panicoideae</taxon>
        <taxon>Panicodae</taxon>
        <taxon>Paniceae</taxon>
        <taxon>Panicinae</taxon>
        <taxon>Panicum</taxon>
        <taxon>Panicum sect. Panicum</taxon>
    </lineage>
</organism>
<evidence type="ECO:0000313" key="2">
    <source>
        <dbReference type="EMBL" id="PUZ63490.1"/>
    </source>
</evidence>
<feature type="region of interest" description="Disordered" evidence="1">
    <location>
        <begin position="25"/>
        <end position="56"/>
    </location>
</feature>
<name>A0A2T7E6N4_9POAL</name>